<dbReference type="AlphaFoldDB" id="A0A940YJ51"/>
<keyword evidence="1" id="KW-1133">Transmembrane helix</keyword>
<protein>
    <recommendedName>
        <fullName evidence="4">CBS domain-containing protein</fullName>
    </recommendedName>
</protein>
<feature type="transmembrane region" description="Helical" evidence="1">
    <location>
        <begin position="20"/>
        <end position="40"/>
    </location>
</feature>
<feature type="transmembrane region" description="Helical" evidence="1">
    <location>
        <begin position="102"/>
        <end position="123"/>
    </location>
</feature>
<dbReference type="EMBL" id="JAGQDE010000006">
    <property type="protein sequence ID" value="MBQ0959031.1"/>
    <property type="molecule type" value="Genomic_DNA"/>
</dbReference>
<gene>
    <name evidence="2" type="ORF">KAK06_08665</name>
</gene>
<keyword evidence="3" id="KW-1185">Reference proteome</keyword>
<comment type="caution">
    <text evidence="2">The sequence shown here is derived from an EMBL/GenBank/DDBJ whole genome shotgun (WGS) entry which is preliminary data.</text>
</comment>
<evidence type="ECO:0000256" key="1">
    <source>
        <dbReference type="SAM" id="Phobius"/>
    </source>
</evidence>
<dbReference type="Proteomes" id="UP000678374">
    <property type="component" value="Unassembled WGS sequence"/>
</dbReference>
<feature type="transmembrane region" description="Helical" evidence="1">
    <location>
        <begin position="135"/>
        <end position="154"/>
    </location>
</feature>
<accession>A0A940YJ51</accession>
<keyword evidence="1" id="KW-0812">Transmembrane</keyword>
<keyword evidence="1" id="KW-0472">Membrane</keyword>
<proteinExistence type="predicted"/>
<feature type="transmembrane region" description="Helical" evidence="1">
    <location>
        <begin position="69"/>
        <end position="90"/>
    </location>
</feature>
<evidence type="ECO:0000313" key="3">
    <source>
        <dbReference type="Proteomes" id="UP000678374"/>
    </source>
</evidence>
<name>A0A940YJ51_9BURK</name>
<evidence type="ECO:0000313" key="2">
    <source>
        <dbReference type="EMBL" id="MBQ0959031.1"/>
    </source>
</evidence>
<evidence type="ECO:0008006" key="4">
    <source>
        <dbReference type="Google" id="ProtNLM"/>
    </source>
</evidence>
<reference evidence="2" key="1">
    <citation type="submission" date="2021-04" db="EMBL/GenBank/DDBJ databases">
        <title>The genome sequence of Ideonella sp. 4Y11.</title>
        <authorList>
            <person name="Liu Y."/>
        </authorList>
    </citation>
    <scope>NUCLEOTIDE SEQUENCE</scope>
    <source>
        <strain evidence="2">4Y11</strain>
    </source>
</reference>
<dbReference type="RefSeq" id="WP_210801552.1">
    <property type="nucleotide sequence ID" value="NZ_JAGQDE010000006.1"/>
</dbReference>
<sequence>MSPRSASPPSPDDNARGVNIIGFFQMALAVAFMGWLFALWPERPAKDAPWIQQVNLGLWSGRIGDDARLILIVMCAGALGSFVHASTSFASYVGNKRLVLSWAWWYALRPFIGMALALIFYFVVRGGLLSTNAAASEMSVYGVAAVAGLVGMFSKQATDKLRELFDNLFRTEQGHGDDARDDKLGGNQPVAGAMIERRKMSAWVIPDGQDETQVIIANLHSMLGGVVTRIPVLRTNDTVVCVIHQSLLYKFLADRSMEALKAHQAFDASSFTLKDLLDSPGTKELVQDSLAYVPQGAMLSDAKAVMERVPHCQDVFVTEHGLPSEPVLGWLTDAQVRVAAKV</sequence>
<organism evidence="2 3">
    <name type="scientific">Ideonella aquatica</name>
    <dbReference type="NCBI Taxonomy" id="2824119"/>
    <lineage>
        <taxon>Bacteria</taxon>
        <taxon>Pseudomonadati</taxon>
        <taxon>Pseudomonadota</taxon>
        <taxon>Betaproteobacteria</taxon>
        <taxon>Burkholderiales</taxon>
        <taxon>Sphaerotilaceae</taxon>
        <taxon>Ideonella</taxon>
    </lineage>
</organism>